<sequence>MQIKSLTLQNFRRYSNAVTIEFENLTAFVGKNDVGKSSILEALDIFFNDGRGCIKLDKDDINKIEASRGNNEVSIAVCFENLPDTVVIDATNETTLESEYLLNESCQLEIVKKYPNAGSAKVFIRAYHPTNPNCSDLLLKKDSDLRKILSSQSIACEDQTRNAVMRKAIWERYSDDLQLETIDIDVTKSDAKTIWDKLQKYLPLYTLFQADRKNTDGDSEVQDPLKEAVKEILADESLAATLRSVADEVERKLKEVSSRTLEKLREMSPDVANSLNPVIPSSTNLKWTDVFKGVSITGDNDIPINKRGSGVKRLVLLNFFRAEAERRLQERNAPSIVYAIEEPETSQHTENQRKLIHAFLTLSESENTQIIITTHSASIVKELDFENLRLISNEDGIEKVQTIDPGQLPYPSLNEVNYLAFSEITEEYHNELYGFIEEQEWLNEYKAGKPVLPYTRLLPNGAERREQKILSEIIRHQIHHPENKHNQHYTGDELHESIRLMRDFIGSRIEP</sequence>
<comment type="caution">
    <text evidence="2">The sequence shown here is derived from an EMBL/GenBank/DDBJ whole genome shotgun (WGS) entry which is preliminary data.</text>
</comment>
<dbReference type="SUPFAM" id="SSF52540">
    <property type="entry name" value="P-loop containing nucleoside triphosphate hydrolases"/>
    <property type="match status" value="1"/>
</dbReference>
<organism evidence="2 3">
    <name type="scientific">Faecalitalea cylindroides</name>
    <dbReference type="NCBI Taxonomy" id="39483"/>
    <lineage>
        <taxon>Bacteria</taxon>
        <taxon>Bacillati</taxon>
        <taxon>Bacillota</taxon>
        <taxon>Erysipelotrichia</taxon>
        <taxon>Erysipelotrichales</taxon>
        <taxon>Erysipelotrichaceae</taxon>
        <taxon>Faecalitalea</taxon>
    </lineage>
</organism>
<name>A0AAW6FQF1_9FIRM</name>
<dbReference type="Gene3D" id="3.40.50.300">
    <property type="entry name" value="P-loop containing nucleotide triphosphate hydrolases"/>
    <property type="match status" value="1"/>
</dbReference>
<dbReference type="Pfam" id="PF13175">
    <property type="entry name" value="AAA_15"/>
    <property type="match status" value="1"/>
</dbReference>
<dbReference type="Proteomes" id="UP001220658">
    <property type="component" value="Unassembled WGS sequence"/>
</dbReference>
<evidence type="ECO:0000313" key="2">
    <source>
        <dbReference type="EMBL" id="MDC0827710.1"/>
    </source>
</evidence>
<dbReference type="InterPro" id="IPR051396">
    <property type="entry name" value="Bact_Antivir_Def_Nuclease"/>
</dbReference>
<keyword evidence="2" id="KW-0547">Nucleotide-binding</keyword>
<dbReference type="PANTHER" id="PTHR43581">
    <property type="entry name" value="ATP/GTP PHOSPHATASE"/>
    <property type="match status" value="1"/>
</dbReference>
<accession>A0AAW6FQF1</accession>
<dbReference type="GO" id="GO:0005524">
    <property type="term" value="F:ATP binding"/>
    <property type="evidence" value="ECO:0007669"/>
    <property type="project" value="UniProtKB-KW"/>
</dbReference>
<dbReference type="RefSeq" id="WP_091131573.1">
    <property type="nucleotide sequence ID" value="NZ_JADMUL010000006.1"/>
</dbReference>
<dbReference type="InterPro" id="IPR041685">
    <property type="entry name" value="AAA_GajA/Old/RecF-like"/>
</dbReference>
<dbReference type="PANTHER" id="PTHR43581:SF4">
    <property type="entry name" value="ATP_GTP PHOSPHATASE"/>
    <property type="match status" value="1"/>
</dbReference>
<protein>
    <submittedName>
        <fullName evidence="2">ATP-binding protein</fullName>
    </submittedName>
</protein>
<evidence type="ECO:0000259" key="1">
    <source>
        <dbReference type="Pfam" id="PF13175"/>
    </source>
</evidence>
<dbReference type="AlphaFoldDB" id="A0AAW6FQF1"/>
<keyword evidence="2" id="KW-0067">ATP-binding</keyword>
<dbReference type="InterPro" id="IPR027417">
    <property type="entry name" value="P-loop_NTPase"/>
</dbReference>
<gene>
    <name evidence="2" type="ORF">POG00_03190</name>
</gene>
<proteinExistence type="predicted"/>
<evidence type="ECO:0000313" key="3">
    <source>
        <dbReference type="Proteomes" id="UP001220658"/>
    </source>
</evidence>
<dbReference type="EMBL" id="JAQNCK010000006">
    <property type="protein sequence ID" value="MDC0827710.1"/>
    <property type="molecule type" value="Genomic_DNA"/>
</dbReference>
<feature type="domain" description="Endonuclease GajA/Old nuclease/RecF-like AAA" evidence="1">
    <location>
        <begin position="1"/>
        <end position="380"/>
    </location>
</feature>
<reference evidence="2" key="1">
    <citation type="submission" date="2023-01" db="EMBL/GenBank/DDBJ databases">
        <title>Human gut microbiome strain richness.</title>
        <authorList>
            <person name="Chen-Liaw A."/>
        </authorList>
    </citation>
    <scope>NUCLEOTIDE SEQUENCE</scope>
    <source>
        <strain evidence="2">D55st1_G4_D55t1_190419</strain>
    </source>
</reference>